<sequence length="299" mass="33356">MQRRTFIKNTAVAASAAVIGVDTFVQASPVAPPLIKKSLKYGMVTEKLSVLDKFKLLKDLGFDGVELDSPNDIDPKEILEARDKTGLELPGVVNSAHWKSPLSSADPKVREVCSKAMEKSLYDCKMYGGTTVLLVPGVVNEGTSYKEAYERSQAEIRKLIPIAEKTGIKIALENVWNNFLISPVEAARYVDEINHPLVGWYFDVGNILRYGWPEHWIEALGKRIMKIDIKEFSRKKQQDEGLWKGFNVELLEGDCNWPVVNQALAKIGYSGWASAEVPGGDRKRLEVISQKMDGIFKAV</sequence>
<dbReference type="SUPFAM" id="SSF51658">
    <property type="entry name" value="Xylose isomerase-like"/>
    <property type="match status" value="1"/>
</dbReference>
<dbReference type="RefSeq" id="WP_114065313.1">
    <property type="nucleotide sequence ID" value="NZ_CP030850.1"/>
</dbReference>
<dbReference type="AlphaFoldDB" id="A0A344TD05"/>
<dbReference type="Proteomes" id="UP000251993">
    <property type="component" value="Chromosome"/>
</dbReference>
<dbReference type="NCBIfam" id="TIGR01409">
    <property type="entry name" value="TAT_signal_seq"/>
    <property type="match status" value="1"/>
</dbReference>
<proteinExistence type="predicted"/>
<dbReference type="InterPro" id="IPR036237">
    <property type="entry name" value="Xyl_isomerase-like_sf"/>
</dbReference>
<dbReference type="EMBL" id="CP030850">
    <property type="protein sequence ID" value="AXE16526.1"/>
    <property type="molecule type" value="Genomic_DNA"/>
</dbReference>
<evidence type="ECO:0000259" key="2">
    <source>
        <dbReference type="Pfam" id="PF01261"/>
    </source>
</evidence>
<dbReference type="PANTHER" id="PTHR43489:SF7">
    <property type="entry name" value="3-DEHYDRO-D-GULOSIDE 4-EPIMERASE-RELATED"/>
    <property type="match status" value="1"/>
</dbReference>
<dbReference type="GO" id="GO:0016853">
    <property type="term" value="F:isomerase activity"/>
    <property type="evidence" value="ECO:0007669"/>
    <property type="project" value="UniProtKB-KW"/>
</dbReference>
<dbReference type="OrthoDB" id="9782669at2"/>
<protein>
    <submittedName>
        <fullName evidence="3">Sugar phosphate isomerase/epimerase</fullName>
    </submittedName>
</protein>
<dbReference type="InterPro" id="IPR050417">
    <property type="entry name" value="Sugar_Epim/Isomerase"/>
</dbReference>
<keyword evidence="1 3" id="KW-0413">Isomerase</keyword>
<dbReference type="KEGG" id="run:DR864_01680"/>
<dbReference type="InterPro" id="IPR013022">
    <property type="entry name" value="Xyl_isomerase-like_TIM-brl"/>
</dbReference>
<dbReference type="Pfam" id="PF01261">
    <property type="entry name" value="AP_endonuc_2"/>
    <property type="match status" value="1"/>
</dbReference>
<dbReference type="PANTHER" id="PTHR43489">
    <property type="entry name" value="ISOMERASE"/>
    <property type="match status" value="1"/>
</dbReference>
<keyword evidence="4" id="KW-1185">Reference proteome</keyword>
<dbReference type="Gene3D" id="3.20.20.150">
    <property type="entry name" value="Divalent-metal-dependent TIM barrel enzymes"/>
    <property type="match status" value="1"/>
</dbReference>
<dbReference type="InterPro" id="IPR019546">
    <property type="entry name" value="TAT_signal_bac_arc"/>
</dbReference>
<evidence type="ECO:0000256" key="1">
    <source>
        <dbReference type="ARBA" id="ARBA00023235"/>
    </source>
</evidence>
<name>A0A344TD05_9BACT</name>
<evidence type="ECO:0000313" key="4">
    <source>
        <dbReference type="Proteomes" id="UP000251993"/>
    </source>
</evidence>
<accession>A0A344TD05</accession>
<feature type="domain" description="Xylose isomerase-like TIM barrel" evidence="2">
    <location>
        <begin position="54"/>
        <end position="287"/>
    </location>
</feature>
<evidence type="ECO:0000313" key="3">
    <source>
        <dbReference type="EMBL" id="AXE16526.1"/>
    </source>
</evidence>
<reference evidence="3 4" key="1">
    <citation type="submission" date="2018-07" db="EMBL/GenBank/DDBJ databases">
        <title>Genome sequencing of Runella.</title>
        <authorList>
            <person name="Baek M.-G."/>
            <person name="Yi H."/>
        </authorList>
    </citation>
    <scope>NUCLEOTIDE SEQUENCE [LARGE SCALE GENOMIC DNA]</scope>
    <source>
        <strain evidence="3 4">HYN0085</strain>
    </source>
</reference>
<organism evidence="3 4">
    <name type="scientific">Runella rosea</name>
    <dbReference type="NCBI Taxonomy" id="2259595"/>
    <lineage>
        <taxon>Bacteria</taxon>
        <taxon>Pseudomonadati</taxon>
        <taxon>Bacteroidota</taxon>
        <taxon>Cytophagia</taxon>
        <taxon>Cytophagales</taxon>
        <taxon>Spirosomataceae</taxon>
        <taxon>Runella</taxon>
    </lineage>
</organism>
<gene>
    <name evidence="3" type="ORF">DR864_01680</name>
</gene>